<dbReference type="PANTHER" id="PTHR43236:SF1">
    <property type="entry name" value="BLL7220 PROTEIN"/>
    <property type="match status" value="1"/>
</dbReference>
<dbReference type="InterPro" id="IPR052345">
    <property type="entry name" value="Rad_response_metalloprotease"/>
</dbReference>
<proteinExistence type="predicted"/>
<organism evidence="2 3">
    <name type="scientific">Faecalispora sporosphaeroides</name>
    <dbReference type="NCBI Taxonomy" id="1549"/>
    <lineage>
        <taxon>Bacteria</taxon>
        <taxon>Bacillati</taxon>
        <taxon>Bacillota</taxon>
        <taxon>Clostridia</taxon>
        <taxon>Eubacteriales</taxon>
        <taxon>Oscillospiraceae</taxon>
        <taxon>Faecalispora</taxon>
    </lineage>
</organism>
<feature type="domain" description="IrrE N-terminal-like" evidence="1">
    <location>
        <begin position="26"/>
        <end position="116"/>
    </location>
</feature>
<protein>
    <submittedName>
        <fullName evidence="2">ImmA/IrrE family metallo-endopeptidase</fullName>
    </submittedName>
</protein>
<dbReference type="PANTHER" id="PTHR43236">
    <property type="entry name" value="ANTITOXIN HIGA1"/>
    <property type="match status" value="1"/>
</dbReference>
<name>A0A928Q4Y3_9FIRM</name>
<evidence type="ECO:0000259" key="1">
    <source>
        <dbReference type="Pfam" id="PF06114"/>
    </source>
</evidence>
<accession>A0A928Q4Y3</accession>
<comment type="caution">
    <text evidence="2">The sequence shown here is derived from an EMBL/GenBank/DDBJ whole genome shotgun (WGS) entry which is preliminary data.</text>
</comment>
<dbReference type="AlphaFoldDB" id="A0A928Q4Y3"/>
<reference evidence="2" key="1">
    <citation type="submission" date="2019-04" db="EMBL/GenBank/DDBJ databases">
        <title>Evolution of Biomass-Degrading Anaerobic Consortia Revealed by Metagenomics.</title>
        <authorList>
            <person name="Peng X."/>
        </authorList>
    </citation>
    <scope>NUCLEOTIDE SEQUENCE</scope>
    <source>
        <strain evidence="2">SIG551</strain>
    </source>
</reference>
<dbReference type="EMBL" id="SVNY01000003">
    <property type="protein sequence ID" value="MBE6833400.1"/>
    <property type="molecule type" value="Genomic_DNA"/>
</dbReference>
<dbReference type="RefSeq" id="WP_020072650.1">
    <property type="nucleotide sequence ID" value="NZ_JBKWRC010000002.1"/>
</dbReference>
<sequence length="154" mass="17101">MTNQRIDRLVRSLRLRLGGGDVFELCDHLGIPVLWQDLPGSVNGFCLCFQQRFTVVLNLGVPPELRAYVCAHELGHVLLHGKTNAIELAETTNLCMPRLENQADYFAACLLLQDRLPDWCEWYSPLTVERVAQLSGLPARVVNLCVGDGAAPVC</sequence>
<dbReference type="Pfam" id="PF06114">
    <property type="entry name" value="Peptidase_M78"/>
    <property type="match status" value="1"/>
</dbReference>
<dbReference type="Gene3D" id="1.10.10.2910">
    <property type="match status" value="1"/>
</dbReference>
<gene>
    <name evidence="2" type="ORF">E7512_07460</name>
</gene>
<evidence type="ECO:0000313" key="2">
    <source>
        <dbReference type="EMBL" id="MBE6833400.1"/>
    </source>
</evidence>
<dbReference type="InterPro" id="IPR010359">
    <property type="entry name" value="IrrE_HExxH"/>
</dbReference>
<evidence type="ECO:0000313" key="3">
    <source>
        <dbReference type="Proteomes" id="UP000754750"/>
    </source>
</evidence>
<dbReference type="Proteomes" id="UP000754750">
    <property type="component" value="Unassembled WGS sequence"/>
</dbReference>